<name>A0A0B5B7F4_9BACT</name>
<dbReference type="InterPro" id="IPR017850">
    <property type="entry name" value="Alkaline_phosphatase_core_sf"/>
</dbReference>
<evidence type="ECO:0000256" key="2">
    <source>
        <dbReference type="ARBA" id="ARBA00022475"/>
    </source>
</evidence>
<dbReference type="Gene3D" id="3.40.720.10">
    <property type="entry name" value="Alkaline Phosphatase, subunit A"/>
    <property type="match status" value="1"/>
</dbReference>
<dbReference type="GO" id="GO:0046872">
    <property type="term" value="F:metal ion binding"/>
    <property type="evidence" value="ECO:0007669"/>
    <property type="project" value="UniProtKB-KW"/>
</dbReference>
<dbReference type="Pfam" id="PF00884">
    <property type="entry name" value="Sulfatase"/>
    <property type="match status" value="1"/>
</dbReference>
<dbReference type="InterPro" id="IPR050448">
    <property type="entry name" value="OpgB/LTA_synthase_biosynth"/>
</dbReference>
<feature type="binding site" evidence="7">
    <location>
        <position position="439"/>
    </location>
    <ligand>
        <name>substrate</name>
    </ligand>
</feature>
<feature type="binding site" evidence="8">
    <location>
        <position position="321"/>
    </location>
    <ligand>
        <name>Mn(2+)</name>
        <dbReference type="ChEBI" id="CHEBI:29035"/>
    </ligand>
</feature>
<evidence type="ECO:0000313" key="11">
    <source>
        <dbReference type="EMBL" id="AJE02458.1"/>
    </source>
</evidence>
<dbReference type="PANTHER" id="PTHR47371">
    <property type="entry name" value="LIPOTEICHOIC ACID SYNTHASE"/>
    <property type="match status" value="1"/>
</dbReference>
<feature type="transmembrane region" description="Helical" evidence="9">
    <location>
        <begin position="178"/>
        <end position="195"/>
    </location>
</feature>
<keyword evidence="7" id="KW-0479">Metal-binding</keyword>
<evidence type="ECO:0000256" key="3">
    <source>
        <dbReference type="ARBA" id="ARBA00022692"/>
    </source>
</evidence>
<gene>
    <name evidence="11" type="ORF">GPICK_02840</name>
</gene>
<evidence type="ECO:0000313" key="12">
    <source>
        <dbReference type="Proteomes" id="UP000057609"/>
    </source>
</evidence>
<feature type="active site" evidence="6">
    <location>
        <position position="321"/>
    </location>
</feature>
<keyword evidence="2" id="KW-1003">Cell membrane</keyword>
<dbReference type="GO" id="GO:0005886">
    <property type="term" value="C:plasma membrane"/>
    <property type="evidence" value="ECO:0007669"/>
    <property type="project" value="UniProtKB-SubCell"/>
</dbReference>
<dbReference type="InterPro" id="IPR012160">
    <property type="entry name" value="LtaS-like"/>
</dbReference>
<organism evidence="11 12">
    <name type="scientific">Geobacter pickeringii</name>
    <dbReference type="NCBI Taxonomy" id="345632"/>
    <lineage>
        <taxon>Bacteria</taxon>
        <taxon>Pseudomonadati</taxon>
        <taxon>Thermodesulfobacteriota</taxon>
        <taxon>Desulfuromonadia</taxon>
        <taxon>Geobacterales</taxon>
        <taxon>Geobacteraceae</taxon>
        <taxon>Geobacter</taxon>
    </lineage>
</organism>
<keyword evidence="4 9" id="KW-1133">Transmembrane helix</keyword>
<proteinExistence type="predicted"/>
<evidence type="ECO:0000256" key="5">
    <source>
        <dbReference type="ARBA" id="ARBA00023136"/>
    </source>
</evidence>
<dbReference type="EMBL" id="CP009788">
    <property type="protein sequence ID" value="AJE02458.1"/>
    <property type="molecule type" value="Genomic_DNA"/>
</dbReference>
<dbReference type="RefSeq" id="WP_039740345.1">
    <property type="nucleotide sequence ID" value="NZ_CP009788.1"/>
</dbReference>
<feature type="binding site" evidence="8">
    <location>
        <position position="492"/>
    </location>
    <ligand>
        <name>Mn(2+)</name>
        <dbReference type="ChEBI" id="CHEBI:29035"/>
    </ligand>
</feature>
<feature type="transmembrane region" description="Helical" evidence="9">
    <location>
        <begin position="47"/>
        <end position="72"/>
    </location>
</feature>
<dbReference type="InterPro" id="IPR000917">
    <property type="entry name" value="Sulfatase_N"/>
</dbReference>
<protein>
    <submittedName>
        <fullName evidence="11">Sulfatase</fullName>
    </submittedName>
</protein>
<sequence>MNLSRRFGVVALFSSLFIAIATAIRLVLLAMVPTGSGLTPLLTAKAFGMGFAFDLATLAYFLIPASLYLMLVPSRVAGHRHHRWLIRAAFAVILYALLFDGVAEYFFFEEFGTRFNFIAVDYLIYTHEVAGNIRESYPLGPILGGILVVDLALVFLLRRAIDRAALLTFAGRHRRGGMALLAAPAAALLLMNISASSISANSYANELATDGIYSLVAAFRNNELDFTRFYVTRDEQKVLARLRTLVAERNNHFTAPSPRMTRAITGEGKEQRLNVVVIVEESLSAEYLGTFGNTKGLTPNLDRLAGESLFFTHLYASGTRTVRGLEALSLSIPPLPGTSIVKRPDNGGFRSWGEVMREKGYDTRFIYAGYGYFDNMNAFFAGNGCDIVDRTNFAKDEITFANVWGVCDEDLFHKVIREGRASYERGRPFFSMVMTTSNHRPFTYPAGKIDIPSKTGRDGGVKYADFAIGTLLAEARKEPWFRDTVFVIVADHCAGSAGKTELPVKKYEIPLFIYSPAHVSPARIDRMMAQIDVAPTVLGLLNMSYTTDFFGRDVLKAGDKPERAFISTYQKLGYIEGDRLLILGPHHKEALYRFDRASGAVTPLPMDEGYLMNMLGWYQGGNYLYKNRLNRIERR</sequence>
<dbReference type="AlphaFoldDB" id="A0A0B5B7F4"/>
<reference evidence="11 12" key="1">
    <citation type="journal article" date="2015" name="Genome Announc.">
        <title>Complete Genome of Geobacter pickeringii G13T, a Metal-Reducing Isolate from Sedimentary Kaolin Deposits.</title>
        <authorList>
            <person name="Badalamenti J.P."/>
            <person name="Bond D.R."/>
        </authorList>
    </citation>
    <scope>NUCLEOTIDE SEQUENCE [LARGE SCALE GENOMIC DNA]</scope>
    <source>
        <strain evidence="11 12">G13</strain>
    </source>
</reference>
<feature type="binding site" evidence="8">
    <location>
        <position position="491"/>
    </location>
    <ligand>
        <name>Mn(2+)</name>
        <dbReference type="ChEBI" id="CHEBI:29035"/>
    </ligand>
</feature>
<keyword evidence="7" id="KW-0464">Manganese</keyword>
<evidence type="ECO:0000256" key="9">
    <source>
        <dbReference type="SAM" id="Phobius"/>
    </source>
</evidence>
<dbReference type="Proteomes" id="UP000057609">
    <property type="component" value="Chromosome"/>
</dbReference>
<accession>A0A0B5B7F4</accession>
<dbReference type="PIRSF" id="PIRSF005091">
    <property type="entry name" value="Mmb_sulf_HI1246"/>
    <property type="match status" value="1"/>
</dbReference>
<dbReference type="STRING" id="345632.GPICK_02840"/>
<dbReference type="CDD" id="cd16015">
    <property type="entry name" value="LTA_synthase"/>
    <property type="match status" value="1"/>
</dbReference>
<dbReference type="KEGG" id="gpi:GPICK_02840"/>
<dbReference type="OrthoDB" id="9760224at2"/>
<evidence type="ECO:0000259" key="10">
    <source>
        <dbReference type="Pfam" id="PF00884"/>
    </source>
</evidence>
<dbReference type="SUPFAM" id="SSF53649">
    <property type="entry name" value="Alkaline phosphatase-like"/>
    <property type="match status" value="1"/>
</dbReference>
<feature type="transmembrane region" description="Helical" evidence="9">
    <location>
        <begin position="139"/>
        <end position="157"/>
    </location>
</feature>
<feature type="transmembrane region" description="Helical" evidence="9">
    <location>
        <begin position="84"/>
        <end position="108"/>
    </location>
</feature>
<evidence type="ECO:0000256" key="4">
    <source>
        <dbReference type="ARBA" id="ARBA00022989"/>
    </source>
</evidence>
<comment type="subcellular location">
    <subcellularLocation>
        <location evidence="1">Cell membrane</location>
        <topology evidence="1">Multi-pass membrane protein</topology>
    </subcellularLocation>
</comment>
<keyword evidence="5 9" id="KW-0472">Membrane</keyword>
<feature type="binding site" evidence="8">
    <location>
        <position position="281"/>
    </location>
    <ligand>
        <name>Mn(2+)</name>
        <dbReference type="ChEBI" id="CHEBI:29035"/>
    </ligand>
</feature>
<evidence type="ECO:0000256" key="8">
    <source>
        <dbReference type="PIRSR" id="PIRSR005091-3"/>
    </source>
</evidence>
<dbReference type="HOGENOM" id="CLU_014653_1_0_7"/>
<dbReference type="PANTHER" id="PTHR47371:SF3">
    <property type="entry name" value="PHOSPHOGLYCEROL TRANSFERASE I"/>
    <property type="match status" value="1"/>
</dbReference>
<evidence type="ECO:0000256" key="7">
    <source>
        <dbReference type="PIRSR" id="PIRSR005091-2"/>
    </source>
</evidence>
<evidence type="ECO:0000256" key="1">
    <source>
        <dbReference type="ARBA" id="ARBA00004651"/>
    </source>
</evidence>
<dbReference type="Gene3D" id="3.30.1120.80">
    <property type="match status" value="1"/>
</dbReference>
<evidence type="ECO:0000256" key="6">
    <source>
        <dbReference type="PIRSR" id="PIRSR005091-1"/>
    </source>
</evidence>
<keyword evidence="12" id="KW-1185">Reference proteome</keyword>
<keyword evidence="3 9" id="KW-0812">Transmembrane</keyword>
<feature type="domain" description="Sulfatase N-terminal" evidence="10">
    <location>
        <begin position="274"/>
        <end position="542"/>
    </location>
</feature>